<dbReference type="PANTHER" id="PTHR42979">
    <property type="entry name" value="3-ISOPROPYLMALATE DEHYDROGENASE"/>
    <property type="match status" value="1"/>
</dbReference>
<keyword evidence="5" id="KW-0560">Oxidoreductase</keyword>
<dbReference type="GO" id="GO:0046872">
    <property type="term" value="F:metal ion binding"/>
    <property type="evidence" value="ECO:0007669"/>
    <property type="project" value="UniProtKB-KW"/>
</dbReference>
<dbReference type="GO" id="GO:0003862">
    <property type="term" value="F:3-isopropylmalate dehydrogenase activity"/>
    <property type="evidence" value="ECO:0007669"/>
    <property type="project" value="InterPro"/>
</dbReference>
<dbReference type="InterPro" id="IPR004429">
    <property type="entry name" value="Isopropylmalate_DH"/>
</dbReference>
<dbReference type="AlphaFoldDB" id="A0A383BGB4"/>
<dbReference type="GO" id="GO:0009098">
    <property type="term" value="P:L-leucine biosynthetic process"/>
    <property type="evidence" value="ECO:0007669"/>
    <property type="project" value="UniProtKB-KW"/>
</dbReference>
<evidence type="ECO:0000256" key="5">
    <source>
        <dbReference type="ARBA" id="ARBA00023002"/>
    </source>
</evidence>
<dbReference type="SUPFAM" id="SSF53659">
    <property type="entry name" value="Isocitrate/Isopropylmalate dehydrogenase-like"/>
    <property type="match status" value="1"/>
</dbReference>
<dbReference type="SMART" id="SM01329">
    <property type="entry name" value="Iso_dh"/>
    <property type="match status" value="1"/>
</dbReference>
<accession>A0A383BGB4</accession>
<evidence type="ECO:0000256" key="6">
    <source>
        <dbReference type="ARBA" id="ARBA00023027"/>
    </source>
</evidence>
<dbReference type="Gene3D" id="3.40.718.10">
    <property type="entry name" value="Isopropylmalate Dehydrogenase"/>
    <property type="match status" value="1"/>
</dbReference>
<dbReference type="PANTHER" id="PTHR42979:SF1">
    <property type="entry name" value="3-ISOPROPYLMALATE DEHYDROGENASE"/>
    <property type="match status" value="1"/>
</dbReference>
<name>A0A383BGB4_9ZZZZ</name>
<protein>
    <recommendedName>
        <fullName evidence="8">Isopropylmalate dehydrogenase-like domain-containing protein</fullName>
    </recommendedName>
</protein>
<evidence type="ECO:0000313" key="9">
    <source>
        <dbReference type="EMBL" id="SVE18909.1"/>
    </source>
</evidence>
<evidence type="ECO:0000256" key="7">
    <source>
        <dbReference type="ARBA" id="ARBA00023304"/>
    </source>
</evidence>
<organism evidence="9">
    <name type="scientific">marine metagenome</name>
    <dbReference type="NCBI Taxonomy" id="408172"/>
    <lineage>
        <taxon>unclassified sequences</taxon>
        <taxon>metagenomes</taxon>
        <taxon>ecological metagenomes</taxon>
    </lineage>
</organism>
<feature type="domain" description="Isopropylmalate dehydrogenase-like" evidence="8">
    <location>
        <begin position="4"/>
        <end position="157"/>
    </location>
</feature>
<keyword evidence="1" id="KW-0432">Leucine biosynthesis</keyword>
<evidence type="ECO:0000256" key="4">
    <source>
        <dbReference type="ARBA" id="ARBA00022842"/>
    </source>
</evidence>
<dbReference type="Pfam" id="PF00180">
    <property type="entry name" value="Iso_dh"/>
    <property type="match status" value="1"/>
</dbReference>
<reference evidence="9" key="1">
    <citation type="submission" date="2018-05" db="EMBL/GenBank/DDBJ databases">
        <authorList>
            <person name="Lanie J.A."/>
            <person name="Ng W.-L."/>
            <person name="Kazmierczak K.M."/>
            <person name="Andrzejewski T.M."/>
            <person name="Davidsen T.M."/>
            <person name="Wayne K.J."/>
            <person name="Tettelin H."/>
            <person name="Glass J.I."/>
            <person name="Rusch D."/>
            <person name="Podicherti R."/>
            <person name="Tsui H.-C.T."/>
            <person name="Winkler M.E."/>
        </authorList>
    </citation>
    <scope>NUCLEOTIDE SEQUENCE</scope>
</reference>
<evidence type="ECO:0000256" key="1">
    <source>
        <dbReference type="ARBA" id="ARBA00022430"/>
    </source>
</evidence>
<keyword evidence="4" id="KW-0460">Magnesium</keyword>
<evidence type="ECO:0000256" key="3">
    <source>
        <dbReference type="ARBA" id="ARBA00022723"/>
    </source>
</evidence>
<keyword evidence="7" id="KW-0100">Branched-chain amino acid biosynthesis</keyword>
<keyword evidence="2" id="KW-0028">Amino-acid biosynthesis</keyword>
<keyword evidence="6" id="KW-0520">NAD</keyword>
<dbReference type="InterPro" id="IPR024084">
    <property type="entry name" value="IsoPropMal-DH-like_dom"/>
</dbReference>
<feature type="non-terminal residue" evidence="9">
    <location>
        <position position="159"/>
    </location>
</feature>
<keyword evidence="3" id="KW-0479">Metal-binding</keyword>
<sequence length="159" mass="16938">MNWNIAVLPGDGVGPEVTKLAIDVLHSTASVFSHELNVEFYEIGWSAYENQGSPLPDSTLNGCKSADAVLLGAVGDPRGDELAPELRPERGLLSLRKELGCFANIRPSRLLPCLSNASPLSLKTVQNTDLVIVRELAGGIYYGEPSGISENSDAALDTM</sequence>
<evidence type="ECO:0000259" key="8">
    <source>
        <dbReference type="SMART" id="SM01329"/>
    </source>
</evidence>
<dbReference type="EMBL" id="UINC01200153">
    <property type="protein sequence ID" value="SVE18909.1"/>
    <property type="molecule type" value="Genomic_DNA"/>
</dbReference>
<evidence type="ECO:0000256" key="2">
    <source>
        <dbReference type="ARBA" id="ARBA00022605"/>
    </source>
</evidence>
<gene>
    <name evidence="9" type="ORF">METZ01_LOCUS471763</name>
</gene>
<proteinExistence type="predicted"/>
<dbReference type="GO" id="GO:0005829">
    <property type="term" value="C:cytosol"/>
    <property type="evidence" value="ECO:0007669"/>
    <property type="project" value="TreeGrafter"/>
</dbReference>